<evidence type="ECO:0000313" key="3">
    <source>
        <dbReference type="Proteomes" id="UP001595818"/>
    </source>
</evidence>
<dbReference type="Proteomes" id="UP001595818">
    <property type="component" value="Unassembled WGS sequence"/>
</dbReference>
<name>A0ABV9T4G0_9BACT</name>
<sequence>MNLNELGLLITEDIYVIKDEIQQRLLSERISQKHGLEDMIVSEPEDRDLDTAAPGLPPEPVTSKEEDAIPVEYEGEYQKNVLVLYQGEGLAESSRAFLMKVLNAVNCSLKDIALLSEEAVRDTGEAHLLQLNPQKMIVFGTLHHPVMGRKKENYHIIQEDVECFFADELSDLENNVSLKKELWATLQRFFNIKK</sequence>
<evidence type="ECO:0000313" key="2">
    <source>
        <dbReference type="EMBL" id="MFC4873625.1"/>
    </source>
</evidence>
<accession>A0ABV9T4G0</accession>
<organism evidence="2 3">
    <name type="scientific">Negadavirga shengliensis</name>
    <dbReference type="NCBI Taxonomy" id="1389218"/>
    <lineage>
        <taxon>Bacteria</taxon>
        <taxon>Pseudomonadati</taxon>
        <taxon>Bacteroidota</taxon>
        <taxon>Cytophagia</taxon>
        <taxon>Cytophagales</taxon>
        <taxon>Cyclobacteriaceae</taxon>
        <taxon>Negadavirga</taxon>
    </lineage>
</organism>
<dbReference type="EMBL" id="JBHSJJ010000011">
    <property type="protein sequence ID" value="MFC4873625.1"/>
    <property type="molecule type" value="Genomic_DNA"/>
</dbReference>
<feature type="region of interest" description="Disordered" evidence="1">
    <location>
        <begin position="43"/>
        <end position="63"/>
    </location>
</feature>
<proteinExistence type="predicted"/>
<evidence type="ECO:0000256" key="1">
    <source>
        <dbReference type="SAM" id="MobiDB-lite"/>
    </source>
</evidence>
<keyword evidence="3" id="KW-1185">Reference proteome</keyword>
<dbReference type="RefSeq" id="WP_377066663.1">
    <property type="nucleotide sequence ID" value="NZ_JBHSJJ010000011.1"/>
</dbReference>
<protein>
    <submittedName>
        <fullName evidence="2">Uncharacterized protein</fullName>
    </submittedName>
</protein>
<gene>
    <name evidence="2" type="ORF">ACFPFU_18125</name>
</gene>
<comment type="caution">
    <text evidence="2">The sequence shown here is derived from an EMBL/GenBank/DDBJ whole genome shotgun (WGS) entry which is preliminary data.</text>
</comment>
<reference evidence="3" key="1">
    <citation type="journal article" date="2019" name="Int. J. Syst. Evol. Microbiol.">
        <title>The Global Catalogue of Microorganisms (GCM) 10K type strain sequencing project: providing services to taxonomists for standard genome sequencing and annotation.</title>
        <authorList>
            <consortium name="The Broad Institute Genomics Platform"/>
            <consortium name="The Broad Institute Genome Sequencing Center for Infectious Disease"/>
            <person name="Wu L."/>
            <person name="Ma J."/>
        </authorList>
    </citation>
    <scope>NUCLEOTIDE SEQUENCE [LARGE SCALE GENOMIC DNA]</scope>
    <source>
        <strain evidence="3">CGMCC 4.7466</strain>
    </source>
</reference>